<dbReference type="PANTHER" id="PTHR33991:SF1">
    <property type="entry name" value="DNA REPAIR PROTEIN RECO"/>
    <property type="match status" value="1"/>
</dbReference>
<keyword evidence="4 7" id="KW-0233">DNA recombination</keyword>
<gene>
    <name evidence="7" type="primary">recO</name>
    <name evidence="9" type="ORF">FYJ44_05635</name>
</gene>
<evidence type="ECO:0000256" key="1">
    <source>
        <dbReference type="ARBA" id="ARBA00007452"/>
    </source>
</evidence>
<evidence type="ECO:0000256" key="4">
    <source>
        <dbReference type="ARBA" id="ARBA00023172"/>
    </source>
</evidence>
<name>A0A6L5XKT4_9BACT</name>
<dbReference type="RefSeq" id="WP_154510166.1">
    <property type="nucleotide sequence ID" value="NZ_JAXELC010000043.1"/>
</dbReference>
<dbReference type="Proteomes" id="UP000477488">
    <property type="component" value="Unassembled WGS sequence"/>
</dbReference>
<comment type="function">
    <text evidence="7">Involved in DNA repair and RecF pathway recombination.</text>
</comment>
<dbReference type="SUPFAM" id="SSF57863">
    <property type="entry name" value="ArfGap/RecO-like zinc finger"/>
    <property type="match status" value="1"/>
</dbReference>
<dbReference type="Pfam" id="PF11967">
    <property type="entry name" value="RecO_N"/>
    <property type="match status" value="1"/>
</dbReference>
<dbReference type="InterPro" id="IPR022572">
    <property type="entry name" value="DNA_rep/recomb_RecO_N"/>
</dbReference>
<dbReference type="InterPro" id="IPR012340">
    <property type="entry name" value="NA-bd_OB-fold"/>
</dbReference>
<dbReference type="HAMAP" id="MF_00201">
    <property type="entry name" value="RecO"/>
    <property type="match status" value="1"/>
</dbReference>
<evidence type="ECO:0000313" key="9">
    <source>
        <dbReference type="EMBL" id="MSS27541.1"/>
    </source>
</evidence>
<feature type="domain" description="DNA replication/recombination mediator RecO N-terminal" evidence="8">
    <location>
        <begin position="1"/>
        <end position="77"/>
    </location>
</feature>
<evidence type="ECO:0000259" key="8">
    <source>
        <dbReference type="Pfam" id="PF11967"/>
    </source>
</evidence>
<dbReference type="InterPro" id="IPR003717">
    <property type="entry name" value="RecO"/>
</dbReference>
<keyword evidence="10" id="KW-1185">Reference proteome</keyword>
<evidence type="ECO:0000313" key="10">
    <source>
        <dbReference type="Proteomes" id="UP000477488"/>
    </source>
</evidence>
<sequence length="251" mass="27935">MEWADQAVVLRIGHFRESDLWLKLLCRKRGLLTLFAFGGSRSRRRFCGCLDVLNTLQCRVKASGRGNFLNLEEAVLLSGPQRLRGNWQRMGLAANCLRFVEALGVNDDGAEETFALVEDLRRVLEEEARLPALLPLFFRLRLAGALGFAPNLGHCGACGAPLTERAFFVVDEGQMRCAACRAGESLPATRYGVELSPAGLDLLRRVQQEFPSTWPVEDGPPTDRRACARAIDGFVQYHLGLAWEGGYFRHV</sequence>
<dbReference type="AlphaFoldDB" id="A0A6L5XKT4"/>
<dbReference type="InterPro" id="IPR042242">
    <property type="entry name" value="RecO_C"/>
</dbReference>
<reference evidence="9 10" key="1">
    <citation type="submission" date="2019-09" db="EMBL/GenBank/DDBJ databases">
        <title>In-depth cultivation of the pig gut microbiome towards novel bacterial diversity and tailored functional studies.</title>
        <authorList>
            <person name="Wylensek D."/>
            <person name="Hitch T.C.A."/>
            <person name="Clavel T."/>
        </authorList>
    </citation>
    <scope>NUCLEOTIDE SEQUENCE [LARGE SCALE GENOMIC DNA]</scope>
    <source>
        <strain evidence="9 10">PG-178-WT-4</strain>
    </source>
</reference>
<protein>
    <recommendedName>
        <fullName evidence="2 7">DNA repair protein RecO</fullName>
    </recommendedName>
    <alternativeName>
        <fullName evidence="6 7">Recombination protein O</fullName>
    </alternativeName>
</protein>
<dbReference type="GO" id="GO:0043590">
    <property type="term" value="C:bacterial nucleoid"/>
    <property type="evidence" value="ECO:0007669"/>
    <property type="project" value="TreeGrafter"/>
</dbReference>
<dbReference type="Pfam" id="PF02565">
    <property type="entry name" value="RecO_C"/>
    <property type="match status" value="1"/>
</dbReference>
<keyword evidence="5 7" id="KW-0234">DNA repair</keyword>
<evidence type="ECO:0000256" key="6">
    <source>
        <dbReference type="ARBA" id="ARBA00033409"/>
    </source>
</evidence>
<evidence type="ECO:0000256" key="2">
    <source>
        <dbReference type="ARBA" id="ARBA00021310"/>
    </source>
</evidence>
<accession>A0A6L5XKT4</accession>
<keyword evidence="3 7" id="KW-0227">DNA damage</keyword>
<proteinExistence type="inferred from homology"/>
<evidence type="ECO:0000256" key="5">
    <source>
        <dbReference type="ARBA" id="ARBA00023204"/>
    </source>
</evidence>
<dbReference type="SUPFAM" id="SSF50249">
    <property type="entry name" value="Nucleic acid-binding proteins"/>
    <property type="match status" value="1"/>
</dbReference>
<evidence type="ECO:0000256" key="3">
    <source>
        <dbReference type="ARBA" id="ARBA00022763"/>
    </source>
</evidence>
<dbReference type="EMBL" id="VUMH01000004">
    <property type="protein sequence ID" value="MSS27541.1"/>
    <property type="molecule type" value="Genomic_DNA"/>
</dbReference>
<dbReference type="PANTHER" id="PTHR33991">
    <property type="entry name" value="DNA REPAIR PROTEIN RECO"/>
    <property type="match status" value="1"/>
</dbReference>
<comment type="caution">
    <text evidence="9">The sequence shown here is derived from an EMBL/GenBank/DDBJ whole genome shotgun (WGS) entry which is preliminary data.</text>
</comment>
<organism evidence="9 10">
    <name type="scientific">Desulfovibrio porci</name>
    <dbReference type="NCBI Taxonomy" id="2605782"/>
    <lineage>
        <taxon>Bacteria</taxon>
        <taxon>Pseudomonadati</taxon>
        <taxon>Thermodesulfobacteriota</taxon>
        <taxon>Desulfovibrionia</taxon>
        <taxon>Desulfovibrionales</taxon>
        <taxon>Desulfovibrionaceae</taxon>
        <taxon>Desulfovibrio</taxon>
    </lineage>
</organism>
<dbReference type="Gene3D" id="1.20.1440.120">
    <property type="entry name" value="Recombination protein O, C-terminal domain"/>
    <property type="match status" value="1"/>
</dbReference>
<evidence type="ECO:0000256" key="7">
    <source>
        <dbReference type="HAMAP-Rule" id="MF_00201"/>
    </source>
</evidence>
<dbReference type="Gene3D" id="2.40.50.140">
    <property type="entry name" value="Nucleic acid-binding proteins"/>
    <property type="match status" value="1"/>
</dbReference>
<dbReference type="Gene3D" id="6.20.220.20">
    <property type="entry name" value="Recombination protein O, zinc-binding domain"/>
    <property type="match status" value="1"/>
</dbReference>
<dbReference type="GO" id="GO:0006302">
    <property type="term" value="P:double-strand break repair"/>
    <property type="evidence" value="ECO:0007669"/>
    <property type="project" value="TreeGrafter"/>
</dbReference>
<comment type="similarity">
    <text evidence="1 7">Belongs to the RecO family.</text>
</comment>
<dbReference type="InterPro" id="IPR037278">
    <property type="entry name" value="ARFGAP/RecO"/>
</dbReference>
<dbReference type="GO" id="GO:0006310">
    <property type="term" value="P:DNA recombination"/>
    <property type="evidence" value="ECO:0007669"/>
    <property type="project" value="UniProtKB-UniRule"/>
</dbReference>